<comment type="similarity">
    <text evidence="1 2">Belongs to the phD/YefM antitoxin family.</text>
</comment>
<organism evidence="3 4">
    <name type="scientific">Sphaerimonospora thailandensis</name>
    <dbReference type="NCBI Taxonomy" id="795644"/>
    <lineage>
        <taxon>Bacteria</taxon>
        <taxon>Bacillati</taxon>
        <taxon>Actinomycetota</taxon>
        <taxon>Actinomycetes</taxon>
        <taxon>Streptosporangiales</taxon>
        <taxon>Streptosporangiaceae</taxon>
        <taxon>Sphaerimonospora</taxon>
    </lineage>
</organism>
<comment type="caution">
    <text evidence="3">The sequence shown here is derived from an EMBL/GenBank/DDBJ whole genome shotgun (WGS) entry which is preliminary data.</text>
</comment>
<dbReference type="Proteomes" id="UP000610966">
    <property type="component" value="Unassembled WGS sequence"/>
</dbReference>
<comment type="function">
    <text evidence="2">Antitoxin component of a type II toxin-antitoxin (TA) system.</text>
</comment>
<evidence type="ECO:0000256" key="2">
    <source>
        <dbReference type="RuleBase" id="RU362080"/>
    </source>
</evidence>
<gene>
    <name evidence="3" type="ORF">Mth01_36320</name>
</gene>
<dbReference type="NCBIfam" id="TIGR01552">
    <property type="entry name" value="phd_fam"/>
    <property type="match status" value="1"/>
</dbReference>
<dbReference type="AlphaFoldDB" id="A0A8J3RCN4"/>
<evidence type="ECO:0000313" key="3">
    <source>
        <dbReference type="EMBL" id="GIH71379.1"/>
    </source>
</evidence>
<dbReference type="InterPro" id="IPR006442">
    <property type="entry name" value="Antitoxin_Phd/YefM"/>
</dbReference>
<protein>
    <recommendedName>
        <fullName evidence="2">Antitoxin</fullName>
    </recommendedName>
</protein>
<dbReference type="EMBL" id="BOOG01000034">
    <property type="protein sequence ID" value="GIH71379.1"/>
    <property type="molecule type" value="Genomic_DNA"/>
</dbReference>
<evidence type="ECO:0000256" key="1">
    <source>
        <dbReference type="ARBA" id="ARBA00009981"/>
    </source>
</evidence>
<dbReference type="Gene3D" id="3.40.1620.10">
    <property type="entry name" value="YefM-like domain"/>
    <property type="match status" value="1"/>
</dbReference>
<sequence length="95" mass="10863">MSVWSVQQAERRFSALLERARAEGPQIITQHDREVAVVVDIAEYRRLKPGHLDFKEFLCSGPDLSELDIRRSRERARLVEPDAEAGMDEKAIDVS</sequence>
<accession>A0A8J3RCN4</accession>
<dbReference type="RefSeq" id="WP_204017081.1">
    <property type="nucleotide sequence ID" value="NZ_BOOG01000034.1"/>
</dbReference>
<evidence type="ECO:0000313" key="4">
    <source>
        <dbReference type="Proteomes" id="UP000610966"/>
    </source>
</evidence>
<name>A0A8J3RCN4_9ACTN</name>
<reference evidence="3" key="1">
    <citation type="submission" date="2021-01" db="EMBL/GenBank/DDBJ databases">
        <title>Whole genome shotgun sequence of Sphaerimonospora thailandensis NBRC 107569.</title>
        <authorList>
            <person name="Komaki H."/>
            <person name="Tamura T."/>
        </authorList>
    </citation>
    <scope>NUCLEOTIDE SEQUENCE</scope>
    <source>
        <strain evidence="3">NBRC 107569</strain>
    </source>
</reference>
<dbReference type="Pfam" id="PF02604">
    <property type="entry name" value="PhdYeFM_antitox"/>
    <property type="match status" value="1"/>
</dbReference>
<keyword evidence="4" id="KW-1185">Reference proteome</keyword>
<proteinExistence type="inferred from homology"/>
<dbReference type="InterPro" id="IPR036165">
    <property type="entry name" value="YefM-like_sf"/>
</dbReference>
<dbReference type="SUPFAM" id="SSF143120">
    <property type="entry name" value="YefM-like"/>
    <property type="match status" value="1"/>
</dbReference>